<reference evidence="9 10" key="1">
    <citation type="journal article" date="2011" name="Mol. Biol. Evol.">
        <title>Unity in variety--the pan-genome of the Chlamydiae.</title>
        <authorList>
            <person name="Collingro A."/>
            <person name="Tischler P."/>
            <person name="Weinmaier T."/>
            <person name="Penz T."/>
            <person name="Heinz E."/>
            <person name="Brunham R.C."/>
            <person name="Read T.D."/>
            <person name="Bavoil P.M."/>
            <person name="Sachse K."/>
            <person name="Kahane S."/>
            <person name="Friedman M.G."/>
            <person name="Rattei T."/>
            <person name="Myers G.S."/>
            <person name="Horn M."/>
        </authorList>
    </citation>
    <scope>NUCLEOTIDE SEQUENCE [LARGE SCALE GENOMIC DNA]</scope>
    <source>
        <strain evidence="10">ATCC VR-1471 / Z</strain>
    </source>
</reference>
<evidence type="ECO:0000256" key="1">
    <source>
        <dbReference type="ARBA" id="ARBA00004496"/>
    </source>
</evidence>
<dbReference type="EMBL" id="FR872582">
    <property type="protein sequence ID" value="CCB88892.1"/>
    <property type="molecule type" value="Genomic_DNA"/>
</dbReference>
<dbReference type="GO" id="GO:0043565">
    <property type="term" value="F:sequence-specific DNA binding"/>
    <property type="evidence" value="ECO:0007669"/>
    <property type="project" value="UniProtKB-UniRule"/>
</dbReference>
<dbReference type="PANTHER" id="PTHR38025">
    <property type="entry name" value="TRP OPERON REPRESSOR"/>
    <property type="match status" value="1"/>
</dbReference>
<comment type="function">
    <text evidence="8">This protein is an aporepressor. When complexed with L-tryptophan it binds the operator region of the trp operon and prevents the initiation of transcription.</text>
</comment>
<evidence type="ECO:0000256" key="6">
    <source>
        <dbReference type="ARBA" id="ARBA00023125"/>
    </source>
</evidence>
<proteinExistence type="inferred from homology"/>
<dbReference type="InterPro" id="IPR013335">
    <property type="entry name" value="Trp_repress_bac"/>
</dbReference>
<gene>
    <name evidence="9" type="primary">tRPR</name>
    <name evidence="8" type="synonym">trpR</name>
    <name evidence="9" type="ordered locus">SNE_A10150</name>
</gene>
<dbReference type="GO" id="GO:0005737">
    <property type="term" value="C:cytoplasm"/>
    <property type="evidence" value="ECO:0007669"/>
    <property type="project" value="UniProtKB-SubCell"/>
</dbReference>
<accession>F8L7Z0</accession>
<dbReference type="eggNOG" id="COG2973">
    <property type="taxonomic scope" value="Bacteria"/>
</dbReference>
<sequence length="91" mass="10658">MDEDGWKRFIRLCLKAKTPEMLNSLFHVFLTPEERVDLSKRILIVQELLNGEKTQREMAKDLQVSIAKITRGSNELKGIDEKLKQFLKRSL</sequence>
<dbReference type="GO" id="GO:0003700">
    <property type="term" value="F:DNA-binding transcription factor activity"/>
    <property type="evidence" value="ECO:0007669"/>
    <property type="project" value="UniProtKB-UniRule"/>
</dbReference>
<dbReference type="SUPFAM" id="SSF48295">
    <property type="entry name" value="TrpR-like"/>
    <property type="match status" value="1"/>
</dbReference>
<evidence type="ECO:0000313" key="10">
    <source>
        <dbReference type="Proteomes" id="UP000000496"/>
    </source>
</evidence>
<name>F8L7Z0_SIMNZ</name>
<dbReference type="Gene3D" id="1.10.1270.10">
    <property type="entry name" value="TrpR-like"/>
    <property type="match status" value="1"/>
</dbReference>
<comment type="similarity">
    <text evidence="2 8">Belongs to the TrpR family.</text>
</comment>
<evidence type="ECO:0000313" key="9">
    <source>
        <dbReference type="EMBL" id="CCB88892.1"/>
    </source>
</evidence>
<dbReference type="InterPro" id="IPR038116">
    <property type="entry name" value="TrpR-like_sf"/>
</dbReference>
<dbReference type="HOGENOM" id="CLU_147939_0_2_0"/>
<keyword evidence="6 8" id="KW-0238">DNA-binding</keyword>
<keyword evidence="10" id="KW-1185">Reference proteome</keyword>
<dbReference type="PIRSF" id="PIRSF003196">
    <property type="entry name" value="Trp_repressor"/>
    <property type="match status" value="1"/>
</dbReference>
<keyword evidence="4 8" id="KW-0678">Repressor</keyword>
<keyword evidence="3 8" id="KW-0963">Cytoplasm</keyword>
<feature type="DNA-binding region" evidence="8">
    <location>
        <begin position="55"/>
        <end position="78"/>
    </location>
</feature>
<dbReference type="InterPro" id="IPR000831">
    <property type="entry name" value="Trp_repress"/>
</dbReference>
<dbReference type="RefSeq" id="WP_013943359.1">
    <property type="nucleotide sequence ID" value="NC_015713.1"/>
</dbReference>
<evidence type="ECO:0000256" key="5">
    <source>
        <dbReference type="ARBA" id="ARBA00023015"/>
    </source>
</evidence>
<evidence type="ECO:0000256" key="4">
    <source>
        <dbReference type="ARBA" id="ARBA00022491"/>
    </source>
</evidence>
<keyword evidence="7 8" id="KW-0804">Transcription</keyword>
<dbReference type="InterPro" id="IPR010921">
    <property type="entry name" value="Trp_repressor/repl_initiator"/>
</dbReference>
<dbReference type="STRING" id="331113.SNE_A10150"/>
<evidence type="ECO:0000256" key="8">
    <source>
        <dbReference type="HAMAP-Rule" id="MF_00475"/>
    </source>
</evidence>
<dbReference type="KEGG" id="sng:SNE_A10150"/>
<comment type="subcellular location">
    <subcellularLocation>
        <location evidence="1 8">Cytoplasm</location>
    </subcellularLocation>
</comment>
<comment type="subunit">
    <text evidence="8">Homodimer.</text>
</comment>
<dbReference type="GO" id="GO:0045892">
    <property type="term" value="P:negative regulation of DNA-templated transcription"/>
    <property type="evidence" value="ECO:0007669"/>
    <property type="project" value="UniProtKB-UniRule"/>
</dbReference>
<dbReference type="HAMAP" id="MF_00475">
    <property type="entry name" value="Trp_repressor"/>
    <property type="match status" value="1"/>
</dbReference>
<dbReference type="OrthoDB" id="370734at2"/>
<dbReference type="Proteomes" id="UP000000496">
    <property type="component" value="Chromosome gsn.131"/>
</dbReference>
<evidence type="ECO:0000256" key="2">
    <source>
        <dbReference type="ARBA" id="ARBA00007027"/>
    </source>
</evidence>
<dbReference type="AlphaFoldDB" id="F8L7Z0"/>
<dbReference type="Pfam" id="PF01371">
    <property type="entry name" value="Trp_repressor"/>
    <property type="match status" value="1"/>
</dbReference>
<evidence type="ECO:0000256" key="7">
    <source>
        <dbReference type="ARBA" id="ARBA00023163"/>
    </source>
</evidence>
<evidence type="ECO:0000256" key="3">
    <source>
        <dbReference type="ARBA" id="ARBA00022490"/>
    </source>
</evidence>
<protein>
    <recommendedName>
        <fullName evidence="8">Trp operon repressor homolog</fullName>
    </recommendedName>
</protein>
<keyword evidence="5 8" id="KW-0805">Transcription regulation</keyword>
<organism evidence="9 10">
    <name type="scientific">Simkania negevensis (strain ATCC VR-1471 / DSM 27360 / Z)</name>
    <dbReference type="NCBI Taxonomy" id="331113"/>
    <lineage>
        <taxon>Bacteria</taxon>
        <taxon>Pseudomonadati</taxon>
        <taxon>Chlamydiota</taxon>
        <taxon>Chlamydiia</taxon>
        <taxon>Parachlamydiales</taxon>
        <taxon>Simkaniaceae</taxon>
        <taxon>Simkania</taxon>
    </lineage>
</organism>
<dbReference type="NCBIfam" id="TIGR01321">
    <property type="entry name" value="TrpR"/>
    <property type="match status" value="1"/>
</dbReference>
<dbReference type="PANTHER" id="PTHR38025:SF1">
    <property type="entry name" value="TRP OPERON REPRESSOR"/>
    <property type="match status" value="1"/>
</dbReference>